<comment type="caution">
    <text evidence="2">The sequence shown here is derived from an EMBL/GenBank/DDBJ whole genome shotgun (WGS) entry which is preliminary data.</text>
</comment>
<evidence type="ECO:0000313" key="2">
    <source>
        <dbReference type="EMBL" id="MBR0799599.1"/>
    </source>
</evidence>
<evidence type="ECO:0000256" key="1">
    <source>
        <dbReference type="SAM" id="Phobius"/>
    </source>
</evidence>
<sequence length="314" mass="32520">MKHGSTQAAGIAYGAAAGAFWGVAFLGPAMVADFASLQLAVSRYLIFGAVSAALILPRWSGIAGRLGRSDCITLAWLGLVGNTLYYVLMGSAVQLGGIATTSLVIGFLPVAVTIAGSSAKGAVPISRLAPSLLLCSAGALCIGLQALVLPSSRSFMQQGAGLFCAIGALISWTSYAIGNSRALARLKHVSAHEWNLLTGVATGLQGLALIPFVAFINTGHDATAWTRFAAVSVGVAMLASIVGNALWNRMSRLLPLTLAGQMILFETLSALIYGLVWEKRLPTTLEATAFCFVVLSVATCVHAHRMPSAATTRA</sequence>
<feature type="transmembrane region" description="Helical" evidence="1">
    <location>
        <begin position="155"/>
        <end position="175"/>
    </location>
</feature>
<accession>A0ABS5FSK4</accession>
<dbReference type="RefSeq" id="WP_212494348.1">
    <property type="nucleotide sequence ID" value="NZ_JAFCJH010000041.1"/>
</dbReference>
<feature type="transmembrane region" description="Helical" evidence="1">
    <location>
        <begin position="95"/>
        <end position="116"/>
    </location>
</feature>
<feature type="transmembrane region" description="Helical" evidence="1">
    <location>
        <begin position="71"/>
        <end position="89"/>
    </location>
</feature>
<feature type="transmembrane region" description="Helical" evidence="1">
    <location>
        <begin position="196"/>
        <end position="216"/>
    </location>
</feature>
<feature type="transmembrane region" description="Helical" evidence="1">
    <location>
        <begin position="254"/>
        <end position="275"/>
    </location>
</feature>
<keyword evidence="3" id="KW-1185">Reference proteome</keyword>
<feature type="transmembrane region" description="Helical" evidence="1">
    <location>
        <begin position="41"/>
        <end position="59"/>
    </location>
</feature>
<feature type="transmembrane region" description="Helical" evidence="1">
    <location>
        <begin position="287"/>
        <end position="304"/>
    </location>
</feature>
<dbReference type="EMBL" id="JAFCJH010000041">
    <property type="protein sequence ID" value="MBR0799599.1"/>
    <property type="molecule type" value="Genomic_DNA"/>
</dbReference>
<keyword evidence="1" id="KW-0812">Transmembrane</keyword>
<feature type="transmembrane region" description="Helical" evidence="1">
    <location>
        <begin position="128"/>
        <end position="149"/>
    </location>
</feature>
<organism evidence="2 3">
    <name type="scientific">Bradyrhizobium jicamae</name>
    <dbReference type="NCBI Taxonomy" id="280332"/>
    <lineage>
        <taxon>Bacteria</taxon>
        <taxon>Pseudomonadati</taxon>
        <taxon>Pseudomonadota</taxon>
        <taxon>Alphaproteobacteria</taxon>
        <taxon>Hyphomicrobiales</taxon>
        <taxon>Nitrobacteraceae</taxon>
        <taxon>Bradyrhizobium</taxon>
    </lineage>
</organism>
<gene>
    <name evidence="2" type="ORF">JQ615_29930</name>
</gene>
<reference evidence="3" key="1">
    <citation type="journal article" date="2021" name="ISME J.">
        <title>Evolutionary origin and ecological implication of a unique nif island in free-living Bradyrhizobium lineages.</title>
        <authorList>
            <person name="Tao J."/>
        </authorList>
    </citation>
    <scope>NUCLEOTIDE SEQUENCE [LARGE SCALE GENOMIC DNA]</scope>
    <source>
        <strain evidence="3">SZCCT0434</strain>
    </source>
</reference>
<keyword evidence="1" id="KW-0472">Membrane</keyword>
<protein>
    <submittedName>
        <fullName evidence="2">DMT family transporter</fullName>
    </submittedName>
</protein>
<proteinExistence type="predicted"/>
<feature type="transmembrane region" description="Helical" evidence="1">
    <location>
        <begin position="12"/>
        <end position="35"/>
    </location>
</feature>
<evidence type="ECO:0000313" key="3">
    <source>
        <dbReference type="Proteomes" id="UP001315278"/>
    </source>
</evidence>
<name>A0ABS5FSK4_9BRAD</name>
<feature type="transmembrane region" description="Helical" evidence="1">
    <location>
        <begin position="228"/>
        <end position="247"/>
    </location>
</feature>
<dbReference type="Proteomes" id="UP001315278">
    <property type="component" value="Unassembled WGS sequence"/>
</dbReference>
<keyword evidence="1" id="KW-1133">Transmembrane helix</keyword>